<evidence type="ECO:0008006" key="3">
    <source>
        <dbReference type="Google" id="ProtNLM"/>
    </source>
</evidence>
<gene>
    <name evidence="1" type="ORF">CLFO_12660</name>
</gene>
<organism evidence="1 2">
    <name type="scientific">Clostridium formicaceticum</name>
    <dbReference type="NCBI Taxonomy" id="1497"/>
    <lineage>
        <taxon>Bacteria</taxon>
        <taxon>Bacillati</taxon>
        <taxon>Bacillota</taxon>
        <taxon>Clostridia</taxon>
        <taxon>Eubacteriales</taxon>
        <taxon>Clostridiaceae</taxon>
        <taxon>Clostridium</taxon>
    </lineage>
</organism>
<proteinExistence type="predicted"/>
<evidence type="ECO:0000313" key="1">
    <source>
        <dbReference type="EMBL" id="ARE86882.1"/>
    </source>
</evidence>
<name>A0AAC9RJX7_9CLOT</name>
<dbReference type="AlphaFoldDB" id="A0AAC9RJX7"/>
<dbReference type="Pfam" id="PF19842">
    <property type="entry name" value="YqeC"/>
    <property type="match status" value="1"/>
</dbReference>
<accession>A0AAC9RJX7</accession>
<dbReference type="InterPro" id="IPR017587">
    <property type="entry name" value="YqeC"/>
</dbReference>
<evidence type="ECO:0000313" key="2">
    <source>
        <dbReference type="Proteomes" id="UP000192478"/>
    </source>
</evidence>
<dbReference type="NCBIfam" id="TIGR03172">
    <property type="entry name" value="selenium cofactor biosynthesis protein YqeC"/>
    <property type="match status" value="1"/>
</dbReference>
<sequence length="265" mass="30056">MKICFSQIGKLFILLMKEKGDLVELSSYVGLKEKDIVSVVGAGGKTSLLFQLAQDIKNNNGKTLLTTTTKIYLPQKEVYDFLCIGENEFSKYAKINEKVVHVYGAGVNAENKLLGLKERQLDKLVMYFDYVLIEADGAKEKQIKGWDNHEPVVYGRTTKTIGVVDIQTLGMRICKNNVHRSERFCEITHSREGESITLEHLFNVIIHPQGLFKGAKGEKILFINKAEDVYYLDKAVQLKNKIDRCCPKALDRIIIGSIKNNLYYV</sequence>
<dbReference type="EMBL" id="CP020559">
    <property type="protein sequence ID" value="ARE86882.1"/>
    <property type="molecule type" value="Genomic_DNA"/>
</dbReference>
<dbReference type="Proteomes" id="UP000192478">
    <property type="component" value="Chromosome"/>
</dbReference>
<protein>
    <recommendedName>
        <fullName evidence="3">Selenium-dependent hydroxylase accessory protein YqeC</fullName>
    </recommendedName>
</protein>
<reference evidence="1 2" key="1">
    <citation type="submission" date="2017-03" db="EMBL/GenBank/DDBJ databases">
        <title>Complete sequence of Clostridium formicaceticum DSM 92.</title>
        <authorList>
            <person name="Poehlein A."/>
            <person name="Karl M."/>
            <person name="Bengelsdorf F.R."/>
            <person name="Duerre P."/>
            <person name="Daniel R."/>
        </authorList>
    </citation>
    <scope>NUCLEOTIDE SEQUENCE [LARGE SCALE GENOMIC DNA]</scope>
    <source>
        <strain evidence="1 2">DSM 92</strain>
    </source>
</reference>